<keyword evidence="7 8" id="KW-0275">Fatty acid biosynthesis</keyword>
<keyword evidence="8" id="KW-0963">Cytoplasm</keyword>
<dbReference type="NCBIfam" id="TIGR00516">
    <property type="entry name" value="acpS"/>
    <property type="match status" value="1"/>
</dbReference>
<dbReference type="Proteomes" id="UP000010116">
    <property type="component" value="Unassembled WGS sequence"/>
</dbReference>
<dbReference type="SUPFAM" id="SSF56214">
    <property type="entry name" value="4'-phosphopantetheinyl transferase"/>
    <property type="match status" value="1"/>
</dbReference>
<comment type="cofactor">
    <cofactor evidence="8">
        <name>Mg(2+)</name>
        <dbReference type="ChEBI" id="CHEBI:18420"/>
    </cofactor>
</comment>
<organism evidence="10 11">
    <name type="scientific">SAR86 cluster bacterium SAR86B</name>
    <dbReference type="NCBI Taxonomy" id="1123867"/>
    <lineage>
        <taxon>Bacteria</taxon>
        <taxon>Pseudomonadati</taxon>
        <taxon>Pseudomonadota</taxon>
        <taxon>Gammaproteobacteria</taxon>
        <taxon>SAR86 cluster</taxon>
    </lineage>
</organism>
<comment type="similarity">
    <text evidence="8">Belongs to the P-Pant transferase superfamily. AcpS family.</text>
</comment>
<dbReference type="GO" id="GO:0005737">
    <property type="term" value="C:cytoplasm"/>
    <property type="evidence" value="ECO:0007669"/>
    <property type="project" value="UniProtKB-SubCell"/>
</dbReference>
<feature type="domain" description="4'-phosphopantetheinyl transferase" evidence="9">
    <location>
        <begin position="4"/>
        <end position="119"/>
    </location>
</feature>
<reference evidence="10 11" key="1">
    <citation type="journal article" date="2012" name="ISME J.">
        <title>Genomic insights to SAR86, an abundant and uncultivated marine bacterial lineage.</title>
        <authorList>
            <person name="Dupont C.L."/>
            <person name="Rusch D.B."/>
            <person name="Yooseph S."/>
            <person name="Lombardo M.J."/>
            <person name="Richter R.A."/>
            <person name="Valas R."/>
            <person name="Novotny M."/>
            <person name="Yee-Greenbaum J."/>
            <person name="Selengut J.D."/>
            <person name="Haft D.H."/>
            <person name="Halpern A.L."/>
            <person name="Lasken R.S."/>
            <person name="Nealson K."/>
            <person name="Friedman R."/>
            <person name="Venter J.C."/>
        </authorList>
    </citation>
    <scope>NUCLEOTIDE SEQUENCE [LARGE SCALE GENOMIC DNA]</scope>
</reference>
<dbReference type="GO" id="GO:0000287">
    <property type="term" value="F:magnesium ion binding"/>
    <property type="evidence" value="ECO:0007669"/>
    <property type="project" value="UniProtKB-UniRule"/>
</dbReference>
<evidence type="ECO:0000256" key="2">
    <source>
        <dbReference type="ARBA" id="ARBA00022679"/>
    </source>
</evidence>
<keyword evidence="3 8" id="KW-0479">Metal-binding</keyword>
<comment type="function">
    <text evidence="8">Transfers the 4'-phosphopantetheine moiety from coenzyme A to a Ser of acyl-carrier-protein.</text>
</comment>
<feature type="binding site" evidence="8">
    <location>
        <position position="8"/>
    </location>
    <ligand>
        <name>Mg(2+)</name>
        <dbReference type="ChEBI" id="CHEBI:18420"/>
    </ligand>
</feature>
<dbReference type="InterPro" id="IPR037143">
    <property type="entry name" value="4-PPantetheinyl_Trfase_dom_sf"/>
</dbReference>
<dbReference type="AlphaFoldDB" id="J4KSB7"/>
<comment type="catalytic activity">
    <reaction evidence="8">
        <text>apo-[ACP] + CoA = holo-[ACP] + adenosine 3',5'-bisphosphate + H(+)</text>
        <dbReference type="Rhea" id="RHEA:12068"/>
        <dbReference type="Rhea" id="RHEA-COMP:9685"/>
        <dbReference type="Rhea" id="RHEA-COMP:9690"/>
        <dbReference type="ChEBI" id="CHEBI:15378"/>
        <dbReference type="ChEBI" id="CHEBI:29999"/>
        <dbReference type="ChEBI" id="CHEBI:57287"/>
        <dbReference type="ChEBI" id="CHEBI:58343"/>
        <dbReference type="ChEBI" id="CHEBI:64479"/>
        <dbReference type="EC" id="2.7.8.7"/>
    </reaction>
</comment>
<dbReference type="InterPro" id="IPR002582">
    <property type="entry name" value="ACPS"/>
</dbReference>
<dbReference type="EMBL" id="JH611193">
    <property type="protein sequence ID" value="EJP72424.1"/>
    <property type="molecule type" value="Genomic_DNA"/>
</dbReference>
<comment type="subcellular location">
    <subcellularLocation>
        <location evidence="8">Cytoplasm</location>
    </subcellularLocation>
</comment>
<dbReference type="GO" id="GO:0008897">
    <property type="term" value="F:holo-[acyl-carrier-protein] synthase activity"/>
    <property type="evidence" value="ECO:0007669"/>
    <property type="project" value="UniProtKB-UniRule"/>
</dbReference>
<evidence type="ECO:0000313" key="10">
    <source>
        <dbReference type="EMBL" id="EJP72424.1"/>
    </source>
</evidence>
<dbReference type="Gene3D" id="3.90.470.20">
    <property type="entry name" value="4'-phosphopantetheinyl transferase domain"/>
    <property type="match status" value="1"/>
</dbReference>
<evidence type="ECO:0000259" key="9">
    <source>
        <dbReference type="Pfam" id="PF01648"/>
    </source>
</evidence>
<evidence type="ECO:0000256" key="4">
    <source>
        <dbReference type="ARBA" id="ARBA00022832"/>
    </source>
</evidence>
<evidence type="ECO:0000256" key="7">
    <source>
        <dbReference type="ARBA" id="ARBA00023160"/>
    </source>
</evidence>
<dbReference type="HOGENOM" id="CLU_089696_3_1_6"/>
<dbReference type="InterPro" id="IPR004568">
    <property type="entry name" value="Ppantetheine-prot_Trfase_dom"/>
</dbReference>
<keyword evidence="5 8" id="KW-0460">Magnesium</keyword>
<evidence type="ECO:0000256" key="1">
    <source>
        <dbReference type="ARBA" id="ARBA00022516"/>
    </source>
</evidence>
<dbReference type="EC" id="2.7.8.7" evidence="8"/>
<keyword evidence="2 8" id="KW-0808">Transferase</keyword>
<dbReference type="GO" id="GO:0006633">
    <property type="term" value="P:fatty acid biosynthetic process"/>
    <property type="evidence" value="ECO:0007669"/>
    <property type="project" value="UniProtKB-UniRule"/>
</dbReference>
<dbReference type="NCBIfam" id="TIGR00556">
    <property type="entry name" value="pantethn_trn"/>
    <property type="match status" value="1"/>
</dbReference>
<keyword evidence="6 8" id="KW-0443">Lipid metabolism</keyword>
<evidence type="ECO:0000256" key="5">
    <source>
        <dbReference type="ARBA" id="ARBA00022842"/>
    </source>
</evidence>
<feature type="binding site" evidence="8">
    <location>
        <position position="55"/>
    </location>
    <ligand>
        <name>Mg(2+)</name>
        <dbReference type="ChEBI" id="CHEBI:18420"/>
    </ligand>
</feature>
<evidence type="ECO:0000256" key="6">
    <source>
        <dbReference type="ARBA" id="ARBA00023098"/>
    </source>
</evidence>
<dbReference type="Pfam" id="PF01648">
    <property type="entry name" value="ACPS"/>
    <property type="match status" value="1"/>
</dbReference>
<keyword evidence="1 8" id="KW-0444">Lipid biosynthesis</keyword>
<keyword evidence="4 8" id="KW-0276">Fatty acid metabolism</keyword>
<gene>
    <name evidence="8 10" type="primary">acpS</name>
    <name evidence="10" type="ORF">NT02SARS_1219</name>
</gene>
<dbReference type="InterPro" id="IPR008278">
    <property type="entry name" value="4-PPantetheinyl_Trfase_dom"/>
</dbReference>
<dbReference type="HAMAP" id="MF_00101">
    <property type="entry name" value="AcpS"/>
    <property type="match status" value="1"/>
</dbReference>
<evidence type="ECO:0000313" key="11">
    <source>
        <dbReference type="Proteomes" id="UP000010116"/>
    </source>
</evidence>
<evidence type="ECO:0000256" key="3">
    <source>
        <dbReference type="ARBA" id="ARBA00022723"/>
    </source>
</evidence>
<sequence>MIYGIGTDIVEIDRIKDINKLAQRILSESEEVIFRDLGTEIEKQNFLAKQWAGKEAIAKAFGTGFKSPISINEISLLRDSIGKPYFKPSKKLIKTMDDLGISKSHVSLADEKNYAIAFAVLEK</sequence>
<proteinExistence type="inferred from homology"/>
<protein>
    <recommendedName>
        <fullName evidence="8">Holo-[acyl-carrier-protein] synthase</fullName>
        <shortName evidence="8">Holo-ACP synthase</shortName>
        <ecNumber evidence="8">2.7.8.7</ecNumber>
    </recommendedName>
    <alternativeName>
        <fullName evidence="8">4'-phosphopantetheinyl transferase AcpS</fullName>
    </alternativeName>
</protein>
<evidence type="ECO:0000256" key="8">
    <source>
        <dbReference type="HAMAP-Rule" id="MF_00101"/>
    </source>
</evidence>
<name>J4KSB7_9GAMM</name>
<accession>J4KSB7</accession>